<organism evidence="1 2">
    <name type="scientific">Vaccinium darrowii</name>
    <dbReference type="NCBI Taxonomy" id="229202"/>
    <lineage>
        <taxon>Eukaryota</taxon>
        <taxon>Viridiplantae</taxon>
        <taxon>Streptophyta</taxon>
        <taxon>Embryophyta</taxon>
        <taxon>Tracheophyta</taxon>
        <taxon>Spermatophyta</taxon>
        <taxon>Magnoliopsida</taxon>
        <taxon>eudicotyledons</taxon>
        <taxon>Gunneridae</taxon>
        <taxon>Pentapetalae</taxon>
        <taxon>asterids</taxon>
        <taxon>Ericales</taxon>
        <taxon>Ericaceae</taxon>
        <taxon>Vaccinioideae</taxon>
        <taxon>Vaccinieae</taxon>
        <taxon>Vaccinium</taxon>
    </lineage>
</organism>
<reference evidence="1 2" key="1">
    <citation type="journal article" date="2021" name="Hortic Res">
        <title>High-quality reference genome and annotation aids understanding of berry development for evergreen blueberry (Vaccinium darrowii).</title>
        <authorList>
            <person name="Yu J."/>
            <person name="Hulse-Kemp A.M."/>
            <person name="Babiker E."/>
            <person name="Staton M."/>
        </authorList>
    </citation>
    <scope>NUCLEOTIDE SEQUENCE [LARGE SCALE GENOMIC DNA]</scope>
    <source>
        <strain evidence="2">cv. NJ 8807/NJ 8810</strain>
        <tissue evidence="1">Young leaf</tissue>
    </source>
</reference>
<dbReference type="EMBL" id="CM037151">
    <property type="protein sequence ID" value="KAH7843961.1"/>
    <property type="molecule type" value="Genomic_DNA"/>
</dbReference>
<dbReference type="Proteomes" id="UP000828048">
    <property type="component" value="Chromosome 1"/>
</dbReference>
<accession>A0ACB7XSL4</accession>
<sequence>MAPTTRNNNILSHFLGTIARNGKYAPLHYKTWHKMPEVYKDDMLALVLQKFDISPGHKTWILKSISKKWRNWKATMKSKNFDSKLPIEEQIHSPPDRVQADQWKELVKYWHEDAKKVSDKNKSSRARQTIIYRMGKTPLAVIREAEAKKLGHDPSRAHVSLGGNRISGSIPKEIGDITTLEELNLTDNYINGTIPTTFAELPLTVLSLGGNRISGSIPKEIGDITTLEELRISANNFTGSIPEEFSKLTNLTDFRIDGTTLSGKIPDLIGTWTKIEILKISDLNGSDMKFPDLRKMKYLDTLVLRNCLITGPIPDYIGNLQYLTILDLSFNKLSGEIPASLQADQYDFMSLSNNSLTGALPVWITDNNKHKIDVSYNNFTESSRVGCSSPSVNLVSSRSFTENNSVDWCVKKDLPCSTSPQNHELFINCGGHRITVNEKEYEDDSTSAGSSDFFATSEKWAYSSSGYFMNGDGGKANNSFSLKVTGAEFYKTARRAPNSLKYYGLCLLKGSYKVRLHFAEIMFSDDQTFSSLGRRIFNVAIQGKEVLTDFNIKETAGGVGIGIPMEFPKVLVNGSTLEIHLYWKGKGTNAIPEEGVYGPLISAIEITPNFVVSTGVTGLSAGAIVGIVAASFVLLVLILELLRMKGCLGGKDLEDKELHRAIELQTGYFTLRQIKAATNNFDPANKIGEGGFGPVYKAYVLQEQGNLLDLVDPSLGSNYSKEEASNMLNISLLCTNPSPTLRPSMSSAVSMLEGKLPIQATLIKRTTVNEEMRFKAFERLSQDSQTHVSSTISQESRVQRSISMIAPSSIDTSVSIPSKNDDSDHSSSSNLLQDLYDVNME</sequence>
<evidence type="ECO:0000313" key="1">
    <source>
        <dbReference type="EMBL" id="KAH7843961.1"/>
    </source>
</evidence>
<evidence type="ECO:0000313" key="2">
    <source>
        <dbReference type="Proteomes" id="UP000828048"/>
    </source>
</evidence>
<name>A0ACB7XSL4_9ERIC</name>
<comment type="caution">
    <text evidence="1">The sequence shown here is derived from an EMBL/GenBank/DDBJ whole genome shotgun (WGS) entry which is preliminary data.</text>
</comment>
<gene>
    <name evidence="1" type="ORF">Vadar_022919</name>
</gene>
<protein>
    <submittedName>
        <fullName evidence="1">Uncharacterized protein</fullName>
    </submittedName>
</protein>
<keyword evidence="2" id="KW-1185">Reference proteome</keyword>
<proteinExistence type="predicted"/>